<protein>
    <submittedName>
        <fullName evidence="2">Uncharacterized protein</fullName>
    </submittedName>
</protein>
<evidence type="ECO:0000313" key="3">
    <source>
        <dbReference type="Proteomes" id="UP000777784"/>
    </source>
</evidence>
<name>A0A948S209_UNCEI</name>
<sequence length="69" mass="7477">MMPEQRLRELADILSAGFIRLRSRNPELASTSDLSAASTEKPLDVSGHPSSCLDNGLTGRDPIQQEAPE</sequence>
<dbReference type="EMBL" id="JAHJDP010000090">
    <property type="protein sequence ID" value="MBU2692404.1"/>
    <property type="molecule type" value="Genomic_DNA"/>
</dbReference>
<organism evidence="2 3">
    <name type="scientific">Eiseniibacteriota bacterium</name>
    <dbReference type="NCBI Taxonomy" id="2212470"/>
    <lineage>
        <taxon>Bacteria</taxon>
        <taxon>Candidatus Eiseniibacteriota</taxon>
    </lineage>
</organism>
<dbReference type="Proteomes" id="UP000777784">
    <property type="component" value="Unassembled WGS sequence"/>
</dbReference>
<dbReference type="AlphaFoldDB" id="A0A948S209"/>
<gene>
    <name evidence="2" type="ORF">KJ970_15885</name>
</gene>
<feature type="region of interest" description="Disordered" evidence="1">
    <location>
        <begin position="25"/>
        <end position="69"/>
    </location>
</feature>
<proteinExistence type="predicted"/>
<reference evidence="2" key="1">
    <citation type="submission" date="2021-05" db="EMBL/GenBank/DDBJ databases">
        <title>Energy efficiency and biological interactions define the core microbiome of deep oligotrophic groundwater.</title>
        <authorList>
            <person name="Mehrshad M."/>
            <person name="Lopez-Fernandez M."/>
            <person name="Bell E."/>
            <person name="Bernier-Latmani R."/>
            <person name="Bertilsson S."/>
            <person name="Dopson M."/>
        </authorList>
    </citation>
    <scope>NUCLEOTIDE SEQUENCE</scope>
    <source>
        <strain evidence="2">Modern_marine.mb.64</strain>
    </source>
</reference>
<accession>A0A948S209</accession>
<evidence type="ECO:0000313" key="2">
    <source>
        <dbReference type="EMBL" id="MBU2692404.1"/>
    </source>
</evidence>
<evidence type="ECO:0000256" key="1">
    <source>
        <dbReference type="SAM" id="MobiDB-lite"/>
    </source>
</evidence>
<feature type="compositionally biased region" description="Low complexity" evidence="1">
    <location>
        <begin position="28"/>
        <end position="39"/>
    </location>
</feature>
<comment type="caution">
    <text evidence="2">The sequence shown here is derived from an EMBL/GenBank/DDBJ whole genome shotgun (WGS) entry which is preliminary data.</text>
</comment>